<dbReference type="InterPro" id="IPR000742">
    <property type="entry name" value="EGF"/>
</dbReference>
<dbReference type="EMBL" id="OB796736">
    <property type="protein sequence ID" value="CAD7433740.1"/>
    <property type="molecule type" value="Genomic_DNA"/>
</dbReference>
<evidence type="ECO:0000256" key="12">
    <source>
        <dbReference type="ARBA" id="ARBA00023157"/>
    </source>
</evidence>
<keyword evidence="11" id="KW-0865">Zymogen</keyword>
<dbReference type="InterPro" id="IPR035914">
    <property type="entry name" value="Sperma_CUB_dom_sf"/>
</dbReference>
<dbReference type="GO" id="GO:0032927">
    <property type="term" value="P:positive regulation of activin receptor signaling pathway"/>
    <property type="evidence" value="ECO:0007669"/>
    <property type="project" value="UniProtKB-ARBA"/>
</dbReference>
<keyword evidence="3" id="KW-0645">Protease</keyword>
<dbReference type="PROSITE" id="PS01186">
    <property type="entry name" value="EGF_2"/>
    <property type="match status" value="2"/>
</dbReference>
<keyword evidence="12" id="KW-1015">Disulfide bond</keyword>
<evidence type="ECO:0000256" key="9">
    <source>
        <dbReference type="ARBA" id="ARBA00022837"/>
    </source>
</evidence>
<evidence type="ECO:0000256" key="3">
    <source>
        <dbReference type="ARBA" id="ARBA00022670"/>
    </source>
</evidence>
<dbReference type="GO" id="GO:0048731">
    <property type="term" value="P:system development"/>
    <property type="evidence" value="ECO:0007669"/>
    <property type="project" value="UniProtKB-ARBA"/>
</dbReference>
<feature type="domain" description="CUB" evidence="15">
    <location>
        <begin position="425"/>
        <end position="537"/>
    </location>
</feature>
<evidence type="ECO:0000256" key="6">
    <source>
        <dbReference type="ARBA" id="ARBA00022737"/>
    </source>
</evidence>
<evidence type="ECO:0008006" key="18">
    <source>
        <dbReference type="Google" id="ProtNLM"/>
    </source>
</evidence>
<evidence type="ECO:0000259" key="16">
    <source>
        <dbReference type="PROSITE" id="PS50026"/>
    </source>
</evidence>
<proteinExistence type="predicted"/>
<evidence type="ECO:0000256" key="5">
    <source>
        <dbReference type="ARBA" id="ARBA00022729"/>
    </source>
</evidence>
<feature type="domain" description="CUB" evidence="15">
    <location>
        <begin position="103"/>
        <end position="170"/>
    </location>
</feature>
<dbReference type="InterPro" id="IPR000152">
    <property type="entry name" value="EGF-type_Asp/Asn_hydroxyl_site"/>
</dbReference>
<keyword evidence="7" id="KW-0378">Hydrolase</keyword>
<dbReference type="GO" id="GO:0030513">
    <property type="term" value="P:positive regulation of BMP signaling pathway"/>
    <property type="evidence" value="ECO:0007669"/>
    <property type="project" value="UniProtKB-ARBA"/>
</dbReference>
<dbReference type="FunFam" id="2.10.25.10:FF:000240">
    <property type="entry name" value="Vitamin K-dependent protein S"/>
    <property type="match status" value="1"/>
</dbReference>
<dbReference type="Gene3D" id="2.10.25.10">
    <property type="entry name" value="Laminin"/>
    <property type="match status" value="2"/>
</dbReference>
<feature type="domain" description="CUB" evidence="15">
    <location>
        <begin position="267"/>
        <end position="381"/>
    </location>
</feature>
<dbReference type="InterPro" id="IPR015446">
    <property type="entry name" value="BMP_1/tolloid-like"/>
</dbReference>
<keyword evidence="6" id="KW-0677">Repeat</keyword>
<evidence type="ECO:0000313" key="17">
    <source>
        <dbReference type="EMBL" id="CAD7433740.1"/>
    </source>
</evidence>
<keyword evidence="5" id="KW-0732">Signal</keyword>
<dbReference type="CDD" id="cd00054">
    <property type="entry name" value="EGF_CA"/>
    <property type="match status" value="1"/>
</dbReference>
<dbReference type="PIRSF" id="PIRSF001199">
    <property type="entry name" value="BMP_1/tolloid-like"/>
    <property type="match status" value="1"/>
</dbReference>
<name>A0A7R9EIA8_9NEOP</name>
<dbReference type="GO" id="GO:0008586">
    <property type="term" value="P:imaginal disc-derived wing vein morphogenesis"/>
    <property type="evidence" value="ECO:0007669"/>
    <property type="project" value="UniProtKB-ARBA"/>
</dbReference>
<evidence type="ECO:0000256" key="8">
    <source>
        <dbReference type="ARBA" id="ARBA00022833"/>
    </source>
</evidence>
<dbReference type="Gene3D" id="2.60.120.290">
    <property type="entry name" value="Spermadhesin, CUB domain"/>
    <property type="match status" value="4"/>
</dbReference>
<dbReference type="FunFam" id="2.60.120.290:FF:000004">
    <property type="entry name" value="Metalloendopeptidase"/>
    <property type="match status" value="1"/>
</dbReference>
<dbReference type="PROSITE" id="PS00010">
    <property type="entry name" value="ASX_HYDROXYL"/>
    <property type="match status" value="2"/>
</dbReference>
<keyword evidence="8" id="KW-0862">Zinc</keyword>
<dbReference type="FunFam" id="2.10.25.10:FF:000022">
    <property type="entry name" value="Metalloendopeptidase"/>
    <property type="match status" value="1"/>
</dbReference>
<dbReference type="SMART" id="SM00181">
    <property type="entry name" value="EGF"/>
    <property type="match status" value="2"/>
</dbReference>
<sequence>MSFELPGGEGRILEEIKADRSLLQQPSSAQTHRFDRKSNVGLLPYNGGTGWSQRIQWILRRPIPLCTSRVGYLPGYATDHRDCVVMTDSVRPGGSATPRGPKYDVENHDNCVYDNVEIRDGHSPDSPLIGTFCGYKVPSDIRSTKNKLFVKFVSDGSVQKAGFSAIFMKEFDECALESHGCEQKCINTLGGYECACEIGYELHSDGKHCEGKPIGYELHSDGKHCEIGYELHSDSKHFEDYELHSDGKHCEIGYELHSDSKHFEDACGGVFDVANGTITSPSFPEFYPGSKNCVWEIIAPPQYRITLNFTHFDLEGNNQECEYDSVEVHSKMSADILRKHGIFCGSRQPPLITSEGNALRVEFTSDSSVQKSGFAAIFFIDMDECATNNGGCQHECRNTIGSYACSCHNGFTLHDNKHDCKEGGCKYEITAPSGTISSPNYPDYYPSRKDCVWHFTTTPGHRIKLVFNEFEMEPHQECAYDHIVIYDGDSPDSHTLGRFCGSKIPHPILASGNQMFMVFKSDASVQRKGFFASHNTGIYQWSRYRGFLHYNDIFSSRGSHIVFPSTFPAPSSKHNKSIVIACGGHLQAGNYVKHLYSHSKYGDHNYGNRADCDWAIEAPPGRSVHLTFLTFEVEDEQDCGYDFVEVYAGLDASGPSYGRFCGNSVSG</sequence>
<evidence type="ECO:0000256" key="4">
    <source>
        <dbReference type="ARBA" id="ARBA00022723"/>
    </source>
</evidence>
<protein>
    <recommendedName>
        <fullName evidence="18">Tolloid-like protein 2</fullName>
    </recommendedName>
</protein>
<dbReference type="FunFam" id="2.60.120.290:FF:000052">
    <property type="entry name" value="Metalloendopeptidase"/>
    <property type="match status" value="1"/>
</dbReference>
<keyword evidence="13" id="KW-0325">Glycoprotein</keyword>
<evidence type="ECO:0000256" key="11">
    <source>
        <dbReference type="ARBA" id="ARBA00023145"/>
    </source>
</evidence>
<dbReference type="GO" id="GO:0048468">
    <property type="term" value="P:cell development"/>
    <property type="evidence" value="ECO:0007669"/>
    <property type="project" value="UniProtKB-ARBA"/>
</dbReference>
<keyword evidence="1" id="KW-0217">Developmental protein</keyword>
<dbReference type="PROSITE" id="PS01187">
    <property type="entry name" value="EGF_CA"/>
    <property type="match status" value="2"/>
</dbReference>
<feature type="domain" description="CUB" evidence="15">
    <location>
        <begin position="582"/>
        <end position="667"/>
    </location>
</feature>
<dbReference type="GO" id="GO:0005509">
    <property type="term" value="F:calcium ion binding"/>
    <property type="evidence" value="ECO:0007669"/>
    <property type="project" value="InterPro"/>
</dbReference>
<feature type="domain" description="EGF-like" evidence="16">
    <location>
        <begin position="170"/>
        <end position="210"/>
    </location>
</feature>
<dbReference type="GO" id="GO:0004222">
    <property type="term" value="F:metalloendopeptidase activity"/>
    <property type="evidence" value="ECO:0007669"/>
    <property type="project" value="InterPro"/>
</dbReference>
<dbReference type="GO" id="GO:0016485">
    <property type="term" value="P:protein processing"/>
    <property type="evidence" value="ECO:0007669"/>
    <property type="project" value="UniProtKB-ARBA"/>
</dbReference>
<keyword evidence="10" id="KW-0482">Metalloprotease</keyword>
<dbReference type="SUPFAM" id="SSF57184">
    <property type="entry name" value="Growth factor receptor domain"/>
    <property type="match status" value="1"/>
</dbReference>
<dbReference type="InterPro" id="IPR000859">
    <property type="entry name" value="CUB_dom"/>
</dbReference>
<keyword evidence="9" id="KW-0106">Calcium</keyword>
<dbReference type="PROSITE" id="PS50026">
    <property type="entry name" value="EGF_3"/>
    <property type="match status" value="2"/>
</dbReference>
<dbReference type="Pfam" id="PF14670">
    <property type="entry name" value="FXa_inhibition"/>
    <property type="match status" value="2"/>
</dbReference>
<dbReference type="InterPro" id="IPR009030">
    <property type="entry name" value="Growth_fac_rcpt_cys_sf"/>
</dbReference>
<dbReference type="SUPFAM" id="SSF49854">
    <property type="entry name" value="Spermadhesin, CUB domain"/>
    <property type="match status" value="4"/>
</dbReference>
<evidence type="ECO:0000256" key="13">
    <source>
        <dbReference type="ARBA" id="ARBA00023180"/>
    </source>
</evidence>
<evidence type="ECO:0000256" key="1">
    <source>
        <dbReference type="ARBA" id="ARBA00022473"/>
    </source>
</evidence>
<dbReference type="AlphaFoldDB" id="A0A7R9EIA8"/>
<keyword evidence="4" id="KW-0479">Metal-binding</keyword>
<comment type="caution">
    <text evidence="14">Lacks conserved residue(s) required for the propagation of feature annotation.</text>
</comment>
<dbReference type="InterPro" id="IPR001881">
    <property type="entry name" value="EGF-like_Ca-bd_dom"/>
</dbReference>
<dbReference type="Pfam" id="PF00431">
    <property type="entry name" value="CUB"/>
    <property type="match status" value="4"/>
</dbReference>
<dbReference type="PANTHER" id="PTHR24251:SF43">
    <property type="entry name" value="TOLLOID-LIKE PROTEIN 2"/>
    <property type="match status" value="1"/>
</dbReference>
<accession>A0A7R9EIA8</accession>
<gene>
    <name evidence="17" type="ORF">TMSB3V08_LOCUS10408</name>
</gene>
<dbReference type="GO" id="GO:0005615">
    <property type="term" value="C:extracellular space"/>
    <property type="evidence" value="ECO:0007669"/>
    <property type="project" value="UniProtKB-ARBA"/>
</dbReference>
<evidence type="ECO:0000256" key="14">
    <source>
        <dbReference type="PROSITE-ProRule" id="PRU00076"/>
    </source>
</evidence>
<evidence type="ECO:0000256" key="10">
    <source>
        <dbReference type="ARBA" id="ARBA00023049"/>
    </source>
</evidence>
<evidence type="ECO:0000256" key="7">
    <source>
        <dbReference type="ARBA" id="ARBA00022801"/>
    </source>
</evidence>
<dbReference type="PROSITE" id="PS01180">
    <property type="entry name" value="CUB"/>
    <property type="match status" value="4"/>
</dbReference>
<dbReference type="InterPro" id="IPR018097">
    <property type="entry name" value="EGF_Ca-bd_CS"/>
</dbReference>
<dbReference type="CDD" id="cd00041">
    <property type="entry name" value="CUB"/>
    <property type="match status" value="4"/>
</dbReference>
<dbReference type="PANTHER" id="PTHR24251">
    <property type="entry name" value="OVOCHYMASE-RELATED"/>
    <property type="match status" value="1"/>
</dbReference>
<evidence type="ECO:0000256" key="2">
    <source>
        <dbReference type="ARBA" id="ARBA00022536"/>
    </source>
</evidence>
<reference evidence="17" key="1">
    <citation type="submission" date="2020-11" db="EMBL/GenBank/DDBJ databases">
        <authorList>
            <person name="Tran Van P."/>
        </authorList>
    </citation>
    <scope>NUCLEOTIDE SEQUENCE</scope>
</reference>
<dbReference type="SMART" id="SM00179">
    <property type="entry name" value="EGF_CA"/>
    <property type="match status" value="2"/>
</dbReference>
<feature type="domain" description="EGF-like" evidence="16">
    <location>
        <begin position="381"/>
        <end position="421"/>
    </location>
</feature>
<dbReference type="SMART" id="SM00042">
    <property type="entry name" value="CUB"/>
    <property type="match status" value="4"/>
</dbReference>
<keyword evidence="2 14" id="KW-0245">EGF-like domain</keyword>
<organism evidence="17">
    <name type="scientific">Timema monikensis</name>
    <dbReference type="NCBI Taxonomy" id="170555"/>
    <lineage>
        <taxon>Eukaryota</taxon>
        <taxon>Metazoa</taxon>
        <taxon>Ecdysozoa</taxon>
        <taxon>Arthropoda</taxon>
        <taxon>Hexapoda</taxon>
        <taxon>Insecta</taxon>
        <taxon>Pterygota</taxon>
        <taxon>Neoptera</taxon>
        <taxon>Polyneoptera</taxon>
        <taxon>Phasmatodea</taxon>
        <taxon>Timematodea</taxon>
        <taxon>Timematoidea</taxon>
        <taxon>Timematidae</taxon>
        <taxon>Timema</taxon>
    </lineage>
</organism>
<evidence type="ECO:0000259" key="15">
    <source>
        <dbReference type="PROSITE" id="PS01180"/>
    </source>
</evidence>